<evidence type="ECO:0000256" key="3">
    <source>
        <dbReference type="ARBA" id="ARBA00004613"/>
    </source>
</evidence>
<dbReference type="SUPFAM" id="SSF52058">
    <property type="entry name" value="L domain-like"/>
    <property type="match status" value="1"/>
</dbReference>
<comment type="PTM">
    <text evidence="14">Ubiquitinated in the presence of host E1 ubiquitin-activating enzyme, E2 ubiquitin-conjugating enzyme and ubiquitin.</text>
</comment>
<evidence type="ECO:0000256" key="4">
    <source>
        <dbReference type="ARBA" id="ARBA00009868"/>
    </source>
</evidence>
<accession>A0A423H894</accession>
<dbReference type="PANTHER" id="PTHR47114">
    <property type="match status" value="1"/>
</dbReference>
<dbReference type="GO" id="GO:0016567">
    <property type="term" value="P:protein ubiquitination"/>
    <property type="evidence" value="ECO:0007669"/>
    <property type="project" value="InterPro"/>
</dbReference>
<evidence type="ECO:0000256" key="14">
    <source>
        <dbReference type="PROSITE-ProRule" id="PRU01398"/>
    </source>
</evidence>
<keyword evidence="9" id="KW-0677">Repeat</keyword>
<evidence type="ECO:0000313" key="16">
    <source>
        <dbReference type="EMBL" id="RON09423.1"/>
    </source>
</evidence>
<dbReference type="InterPro" id="IPR001611">
    <property type="entry name" value="Leu-rich_rpt"/>
</dbReference>
<keyword evidence="13 14" id="KW-1035">Host cytoplasm</keyword>
<keyword evidence="8 14" id="KW-0808">Transferase</keyword>
<comment type="catalytic activity">
    <reaction evidence="1">
        <text>S-ubiquitinyl-[E2 ubiquitin-conjugating enzyme]-L-cysteine + [acceptor protein]-L-lysine = [E2 ubiquitin-conjugating enzyme]-L-cysteine + N(6)-ubiquitinyl-[acceptor protein]-L-lysine.</text>
        <dbReference type="EC" id="2.3.2.27"/>
    </reaction>
</comment>
<dbReference type="PROSITE" id="PS51450">
    <property type="entry name" value="LRR"/>
    <property type="match status" value="1"/>
</dbReference>
<evidence type="ECO:0000256" key="12">
    <source>
        <dbReference type="ARBA" id="ARBA00023026"/>
    </source>
</evidence>
<evidence type="ECO:0000256" key="1">
    <source>
        <dbReference type="ARBA" id="ARBA00000900"/>
    </source>
</evidence>
<name>A0A423H894_9PSED</name>
<keyword evidence="12" id="KW-0843">Virulence</keyword>
<dbReference type="EC" id="2.3.2.27" evidence="5"/>
<dbReference type="PANTHER" id="PTHR47114:SF2">
    <property type="entry name" value="OLIGODENDROCYTE-MYELIN GLYCOPROTEIN"/>
    <property type="match status" value="1"/>
</dbReference>
<dbReference type="Pfam" id="PF20178">
    <property type="entry name" value="ToxA_N"/>
    <property type="match status" value="1"/>
</dbReference>
<dbReference type="InterPro" id="IPR032675">
    <property type="entry name" value="LRR_dom_sf"/>
</dbReference>
<dbReference type="InterPro" id="IPR051071">
    <property type="entry name" value="LRR-bact_E3_ubiq_ligases"/>
</dbReference>
<evidence type="ECO:0000256" key="11">
    <source>
        <dbReference type="ARBA" id="ARBA00022843"/>
    </source>
</evidence>
<comment type="caution">
    <text evidence="16">The sequence shown here is derived from an EMBL/GenBank/DDBJ whole genome shotgun (WGS) entry which is preliminary data.</text>
</comment>
<dbReference type="SMART" id="SM00369">
    <property type="entry name" value="LRR_TYP"/>
    <property type="match status" value="3"/>
</dbReference>
<keyword evidence="7" id="KW-0433">Leucine-rich repeat</keyword>
<dbReference type="Proteomes" id="UP000286071">
    <property type="component" value="Unassembled WGS sequence"/>
</dbReference>
<evidence type="ECO:0000256" key="8">
    <source>
        <dbReference type="ARBA" id="ARBA00022679"/>
    </source>
</evidence>
<gene>
    <name evidence="16" type="ORF">BK659_10880</name>
</gene>
<evidence type="ECO:0000313" key="17">
    <source>
        <dbReference type="Proteomes" id="UP000286071"/>
    </source>
</evidence>
<dbReference type="EMBL" id="MOBJ01000007">
    <property type="protein sequence ID" value="RON09423.1"/>
    <property type="molecule type" value="Genomic_DNA"/>
</dbReference>
<dbReference type="InterPro" id="IPR046673">
    <property type="entry name" value="ToxA_N"/>
</dbReference>
<evidence type="ECO:0000256" key="2">
    <source>
        <dbReference type="ARBA" id="ARBA00004192"/>
    </source>
</evidence>
<comment type="similarity">
    <text evidence="4 14">Belongs to the LRR-containing bacterial E3 ligase family.</text>
</comment>
<sequence length="1715" mass="194792">MFEFPGNPRELSALKEPGAHFHIIKNAISQQHFQAAADRRAALKQTRPITPPWYDNASQAQKSQLKIFNDALLKSQNEQDRIFKKNLKNIHDFARELLLPELKKLDANLDPDTTWLRLYAPKSLGIFGIKSGGFAVKTFSLLQAALHNFEADEVQPGFFDSSSGFISQPDKRGHFDRVRTSLGIETFTRFCRSLDIGGKYQAYLKDFLRPEDPFAKSLLQNKVTTHQKNALKAAAYMALVKKDIEQRDYDLLLKVVAGQQKIIEGDKQVFFMSLSVMGLRLSDCMVFMPTVPHRYHHGYVLAYIPDDPEHPVKRYASFSGFEQELTRQFMARPQGSSSGQTALEPTDYQVFFSRFVAERDKSYYFSRFTEKASDGPPESFAITWRRHELVRITEQALLHTALPGPGDRSTRRDPIENPYFYVRGVTMRGKGLWESFDPWSLLHDIKLDRLFEDARIMAIPTEDQDAKARSARWANYLNIGFTAVGVFAMFVPGLGEAMLVVMAGQLLSEVLEGAIELSEGDREAGWAHITDVIENVATAIVLAPVFHYTVSPFIESLKPIKLPDGNTRLWKPDLEPYRFKGQLPENLTPIEPGVYRHAGKTFVQLDTHFYEVKDNSRTGLQRLQHPARIDAYQPALSHNGAGAYVLDFEQPRAWDTSTLLRRMGRSVNDLSEAQREEALRASGTQPDELRRMYAENTTPPLLFDDTLSRLTIDNDVQTFIDQMNSDNPAIYAQASPITQLHLMTRYGLWPDGVSMQIIDNQFSTVWEYTRSNAAHGRKLVVQLTERELLKGKLLDNVMETLDANATPVMLDQPLDTPRASLKVRTRQLRQKLAALAQQNRAALFNDDYTNRGQTGDKPAEVIKRQFPELPITLIERLLTNANPLEGAAINDEERIPLRLKNIARELQSEVQATRASEGLIRDSLFTENTERLVLGALRQNTDTFGDLRIEVRVGSVDGPLSSNAGAADASTVRLLINKEPQRYEVRDAEHNLLHEADDFYESLLHALPAKQRSALGYRVGQGEFFKQWVMAKTEPPNVRRTLLAEPPVRGAPRRETLLLLRGGAQSREGTTLTERVQDLYPNMSSRDVASFVESLNRHPEPLAAVTQLEQELDELRVILNQWRYQQPDIWEPVGLNFVDDGGRHIARQLIKCFERQTRAVDAPGPQLDSGYTLDLSSAFQQDINLEYWWKMLPDLGKYLDKVTTLNLDSTPFSMQANGLLKDFRHLRNLSARRCRLTALPEHIGQMHFLKTLRLSDNFIPLTAENVQQLKDLTRLEVLRLDNNPLGRLPDVGRMPALRELTLFNTNINTWPEGLWAKRRPRGFFLDMRFNPIATIPEVVPGSDDAFIVARTMLNAKDLSEPNRLRYEDYRTSVGIPRRHTYNALAEKAKEKWPRPNDRGWWGFLDGQGVARPEAWSDLGAEPGSTDFFTVIDSLTQSADYRTGRDARQQLSARVWRTIDAMDLNPRLREKLFAMASTPATCADAGAQLFNNMGVQVLAAEAHAFSTSNAVLQNKLVTLARGAARLERVNEIARADIQARGGNPDDVEVYLAYQTSLAQRLDLPWQSQRMLFRRVAGVSDANIEQAFETVTALEEGDGLVDSMNERDFWINYLNDRYPSEFRANEALYQTRSGLLTDLITAQREWAAAKELSTEQRIGLQDRLKVLADRLSMPHEEVFTDQPMSLQTEDRLNNEMYDQEKNLSRRLTHEALKKAGL</sequence>
<dbReference type="PROSITE" id="PS52053">
    <property type="entry name" value="NEL"/>
    <property type="match status" value="1"/>
</dbReference>
<dbReference type="Pfam" id="PF14496">
    <property type="entry name" value="NEL"/>
    <property type="match status" value="1"/>
</dbReference>
<dbReference type="InterPro" id="IPR003591">
    <property type="entry name" value="Leu-rich_rpt_typical-subtyp"/>
</dbReference>
<dbReference type="Gene3D" id="1.20.58.360">
    <property type="entry name" value="Shigella T3SS effector IpaH defines"/>
    <property type="match status" value="1"/>
</dbReference>
<dbReference type="GO" id="GO:0005576">
    <property type="term" value="C:extracellular region"/>
    <property type="evidence" value="ECO:0007669"/>
    <property type="project" value="UniProtKB-SubCell"/>
</dbReference>
<dbReference type="GO" id="GO:0061630">
    <property type="term" value="F:ubiquitin protein ligase activity"/>
    <property type="evidence" value="ECO:0007669"/>
    <property type="project" value="UniProtKB-EC"/>
</dbReference>
<evidence type="ECO:0000256" key="6">
    <source>
        <dbReference type="ARBA" id="ARBA00022525"/>
    </source>
</evidence>
<dbReference type="RefSeq" id="WP_123425137.1">
    <property type="nucleotide sequence ID" value="NZ_MOBJ01000007.1"/>
</dbReference>
<feature type="active site" description="Glycyl thioester intermediate" evidence="14">
    <location>
        <position position="1481"/>
    </location>
</feature>
<evidence type="ECO:0000256" key="13">
    <source>
        <dbReference type="ARBA" id="ARBA00023200"/>
    </source>
</evidence>
<comment type="subcellular location">
    <subcellularLocation>
        <location evidence="2">Host cytoplasm</location>
    </subcellularLocation>
    <subcellularLocation>
        <location evidence="3">Secreted</location>
    </subcellularLocation>
</comment>
<protein>
    <recommendedName>
        <fullName evidence="5">RING-type E3 ubiquitin transferase</fullName>
        <ecNumber evidence="5">2.3.2.27</ecNumber>
    </recommendedName>
</protein>
<keyword evidence="6 14" id="KW-0964">Secreted</keyword>
<evidence type="ECO:0000256" key="9">
    <source>
        <dbReference type="ARBA" id="ARBA00022737"/>
    </source>
</evidence>
<keyword evidence="11 14" id="KW-0832">Ubl conjugation</keyword>
<evidence type="ECO:0000256" key="10">
    <source>
        <dbReference type="ARBA" id="ARBA00022786"/>
    </source>
</evidence>
<organism evidence="16 17">
    <name type="scientific">Pseudomonas brassicacearum</name>
    <dbReference type="NCBI Taxonomy" id="930166"/>
    <lineage>
        <taxon>Bacteria</taxon>
        <taxon>Pseudomonadati</taxon>
        <taxon>Pseudomonadota</taxon>
        <taxon>Gammaproteobacteria</taxon>
        <taxon>Pseudomonadales</taxon>
        <taxon>Pseudomonadaceae</taxon>
        <taxon>Pseudomonas</taxon>
    </lineage>
</organism>
<proteinExistence type="inferred from homology"/>
<dbReference type="InterPro" id="IPR029487">
    <property type="entry name" value="NEL_dom"/>
</dbReference>
<dbReference type="Gene3D" id="3.80.10.10">
    <property type="entry name" value="Ribonuclease Inhibitor"/>
    <property type="match status" value="1"/>
</dbReference>
<reference evidence="16 17" key="1">
    <citation type="submission" date="2016-10" db="EMBL/GenBank/DDBJ databases">
        <title>Comparative genome analysis of multiple Pseudomonas spp. focuses on biocontrol and plant growth promoting traits.</title>
        <authorList>
            <person name="Tao X.-Y."/>
            <person name="Taylor C.G."/>
        </authorList>
    </citation>
    <scope>NUCLEOTIDE SEQUENCE [LARGE SCALE GENOMIC DNA]</scope>
    <source>
        <strain evidence="16 17">48H11</strain>
    </source>
</reference>
<dbReference type="GO" id="GO:0030430">
    <property type="term" value="C:host cell cytoplasm"/>
    <property type="evidence" value="ECO:0007669"/>
    <property type="project" value="UniProtKB-SubCell"/>
</dbReference>
<evidence type="ECO:0000256" key="7">
    <source>
        <dbReference type="ARBA" id="ARBA00022614"/>
    </source>
</evidence>
<evidence type="ECO:0000256" key="5">
    <source>
        <dbReference type="ARBA" id="ARBA00012483"/>
    </source>
</evidence>
<keyword evidence="10 14" id="KW-0833">Ubl conjugation pathway</keyword>
<feature type="domain" description="NEL" evidence="15">
    <location>
        <begin position="1392"/>
        <end position="1715"/>
    </location>
</feature>
<evidence type="ECO:0000259" key="15">
    <source>
        <dbReference type="PROSITE" id="PS52053"/>
    </source>
</evidence>